<dbReference type="RefSeq" id="WP_289266843.1">
    <property type="nucleotide sequence ID" value="NZ_OX365700.1"/>
</dbReference>
<evidence type="ECO:0000256" key="1">
    <source>
        <dbReference type="SAM" id="MobiDB-lite"/>
    </source>
</evidence>
<dbReference type="EMBL" id="OX365700">
    <property type="protein sequence ID" value="CAI4029819.1"/>
    <property type="molecule type" value="Genomic_DNA"/>
</dbReference>
<dbReference type="AlphaFoldDB" id="A0AA86MVL5"/>
<dbReference type="Proteomes" id="UP001179121">
    <property type="component" value="Chromosome"/>
</dbReference>
<proteinExistence type="predicted"/>
<keyword evidence="3" id="KW-1185">Reference proteome</keyword>
<sequence length="92" mass="9995">MASQGSQGHNHQQGESSDQTITVKEVELVRVVVSRAGLAVSAEWAIHPQLKQDLPPNEWKEVADLMGKVTNLVGSRFKRVLAEVEPDPPGNA</sequence>
<organism evidence="2 3">
    <name type="scientific">Nitrospira tepida</name>
    <dbReference type="NCBI Taxonomy" id="2973512"/>
    <lineage>
        <taxon>Bacteria</taxon>
        <taxon>Pseudomonadati</taxon>
        <taxon>Nitrospirota</taxon>
        <taxon>Nitrospiria</taxon>
        <taxon>Nitrospirales</taxon>
        <taxon>Nitrospiraceae</taxon>
        <taxon>Nitrospira</taxon>
    </lineage>
</organism>
<evidence type="ECO:0000313" key="3">
    <source>
        <dbReference type="Proteomes" id="UP001179121"/>
    </source>
</evidence>
<feature type="compositionally biased region" description="Low complexity" evidence="1">
    <location>
        <begin position="1"/>
        <end position="17"/>
    </location>
</feature>
<dbReference type="KEGG" id="nti:DNFV4_00238"/>
<evidence type="ECO:0000313" key="2">
    <source>
        <dbReference type="EMBL" id="CAI4029819.1"/>
    </source>
</evidence>
<accession>A0AA86MVL5</accession>
<reference evidence="2" key="1">
    <citation type="submission" date="2022-10" db="EMBL/GenBank/DDBJ databases">
        <authorList>
            <person name="Koch H."/>
        </authorList>
    </citation>
    <scope>NUCLEOTIDE SEQUENCE</scope>
    <source>
        <strain evidence="2">DNF</strain>
    </source>
</reference>
<protein>
    <submittedName>
        <fullName evidence="2">Uncharacterized protein</fullName>
    </submittedName>
</protein>
<feature type="region of interest" description="Disordered" evidence="1">
    <location>
        <begin position="1"/>
        <end position="20"/>
    </location>
</feature>
<gene>
    <name evidence="2" type="ORF">DNFV4_00238</name>
</gene>
<name>A0AA86MVL5_9BACT</name>